<protein>
    <submittedName>
        <fullName evidence="1">Uncharacterized protein</fullName>
    </submittedName>
</protein>
<dbReference type="AlphaFoldDB" id="A0A1D8UTX2"/>
<dbReference type="EMBL" id="CP014674">
    <property type="protein sequence ID" value="AOX17100.1"/>
    <property type="molecule type" value="Genomic_DNA"/>
</dbReference>
<dbReference type="STRING" id="153496.A0U89_08040"/>
<name>A0A1D8UTX2_9PROT</name>
<dbReference type="InterPro" id="IPR047057">
    <property type="entry name" value="MerR_fam"/>
</dbReference>
<keyword evidence="2" id="KW-1185">Reference proteome</keyword>
<dbReference type="eggNOG" id="COG0789">
    <property type="taxonomic scope" value="Bacteria"/>
</dbReference>
<dbReference type="InterPro" id="IPR000551">
    <property type="entry name" value="MerR-type_HTH_dom"/>
</dbReference>
<dbReference type="PROSITE" id="PS50937">
    <property type="entry name" value="HTH_MERR_2"/>
    <property type="match status" value="1"/>
</dbReference>
<evidence type="ECO:0000313" key="2">
    <source>
        <dbReference type="Proteomes" id="UP000179145"/>
    </source>
</evidence>
<dbReference type="CDD" id="cd04765">
    <property type="entry name" value="HTH_MlrA-like_sg2"/>
    <property type="match status" value="1"/>
</dbReference>
<dbReference type="GO" id="GO:0003677">
    <property type="term" value="F:DNA binding"/>
    <property type="evidence" value="ECO:0007669"/>
    <property type="project" value="InterPro"/>
</dbReference>
<dbReference type="GO" id="GO:0003700">
    <property type="term" value="F:DNA-binding transcription factor activity"/>
    <property type="evidence" value="ECO:0007669"/>
    <property type="project" value="InterPro"/>
</dbReference>
<dbReference type="SMART" id="SM00422">
    <property type="entry name" value="HTH_MERR"/>
    <property type="match status" value="1"/>
</dbReference>
<organism evidence="1 2">
    <name type="scientific">Kozakia baliensis</name>
    <dbReference type="NCBI Taxonomy" id="153496"/>
    <lineage>
        <taxon>Bacteria</taxon>
        <taxon>Pseudomonadati</taxon>
        <taxon>Pseudomonadota</taxon>
        <taxon>Alphaproteobacteria</taxon>
        <taxon>Acetobacterales</taxon>
        <taxon>Acetobacteraceae</taxon>
        <taxon>Kozakia</taxon>
    </lineage>
</organism>
<dbReference type="InterPro" id="IPR009061">
    <property type="entry name" value="DNA-bd_dom_put_sf"/>
</dbReference>
<dbReference type="Pfam" id="PF13411">
    <property type="entry name" value="MerR_1"/>
    <property type="match status" value="1"/>
</dbReference>
<sequence length="232" mass="26223">MNEFTDPTDLAEELHLDSSSERLKKAPHAYRTISEVADELHVPQHVLRFWETRFPEVKPLKRGGGRRYYRPEDIHVLRRISDLLYVQGYTIKGVQRVLREGDAVSRPVEVAAPVSSAATDEEIFDSHPQPIEIPAPPSEATESTSEVPAENILEPQPDVEPEATPEPEALVSEKVEDAAPQLNVSTSNEEAEFIRVLKDDLEQLRRDKKALRGELRNVLEELDGIRRLLPIS</sequence>
<evidence type="ECO:0000313" key="1">
    <source>
        <dbReference type="EMBL" id="AOX17100.1"/>
    </source>
</evidence>
<dbReference type="SUPFAM" id="SSF46955">
    <property type="entry name" value="Putative DNA-binding domain"/>
    <property type="match status" value="1"/>
</dbReference>
<gene>
    <name evidence="1" type="ORF">A0U89_08040</name>
</gene>
<reference evidence="1 2" key="1">
    <citation type="journal article" date="2016" name="Microb. Cell Fact.">
        <title>Dissection of exopolysaccharide biosynthesis in Kozakia baliensis.</title>
        <authorList>
            <person name="Brandt J.U."/>
            <person name="Jakob F."/>
            <person name="Behr J."/>
            <person name="Geissler A.J."/>
            <person name="Vogel R.F."/>
        </authorList>
    </citation>
    <scope>NUCLEOTIDE SEQUENCE [LARGE SCALE GENOMIC DNA]</scope>
    <source>
        <strain evidence="1 2">DSM 14400</strain>
    </source>
</reference>
<proteinExistence type="predicted"/>
<accession>A0A1D8UTX2</accession>
<dbReference type="OrthoDB" id="9810140at2"/>
<dbReference type="KEGG" id="kba:A0U89_08040"/>
<dbReference type="PANTHER" id="PTHR30204:SF15">
    <property type="entry name" value="BLL5018 PROTEIN"/>
    <property type="match status" value="1"/>
</dbReference>
<dbReference type="Gene3D" id="1.10.1660.10">
    <property type="match status" value="1"/>
</dbReference>
<dbReference type="Proteomes" id="UP000179145">
    <property type="component" value="Chromosome"/>
</dbReference>
<dbReference type="PANTHER" id="PTHR30204">
    <property type="entry name" value="REDOX-CYCLING DRUG-SENSING TRANSCRIPTIONAL ACTIVATOR SOXR"/>
    <property type="match status" value="1"/>
</dbReference>